<organism evidence="1 2">
    <name type="scientific">Spongiactinospora rosea</name>
    <dbReference type="NCBI Taxonomy" id="2248750"/>
    <lineage>
        <taxon>Bacteria</taxon>
        <taxon>Bacillati</taxon>
        <taxon>Actinomycetota</taxon>
        <taxon>Actinomycetes</taxon>
        <taxon>Streptosporangiales</taxon>
        <taxon>Streptosporangiaceae</taxon>
        <taxon>Spongiactinospora</taxon>
    </lineage>
</organism>
<evidence type="ECO:0000313" key="2">
    <source>
        <dbReference type="Proteomes" id="UP000253303"/>
    </source>
</evidence>
<evidence type="ECO:0000313" key="1">
    <source>
        <dbReference type="EMBL" id="RBQ20951.1"/>
    </source>
</evidence>
<dbReference type="EMBL" id="QMEY01000002">
    <property type="protein sequence ID" value="RBQ20951.1"/>
    <property type="molecule type" value="Genomic_DNA"/>
</dbReference>
<dbReference type="Proteomes" id="UP000253303">
    <property type="component" value="Unassembled WGS sequence"/>
</dbReference>
<proteinExistence type="predicted"/>
<reference evidence="1 2" key="1">
    <citation type="submission" date="2018-06" db="EMBL/GenBank/DDBJ databases">
        <title>Sphaerisporangium craniellae sp. nov., isolated from a marine sponge in the South China Sea.</title>
        <authorList>
            <person name="Li L."/>
        </authorList>
    </citation>
    <scope>NUCLEOTIDE SEQUENCE [LARGE SCALE GENOMIC DNA]</scope>
    <source>
        <strain evidence="1 2">LHW63015</strain>
    </source>
</reference>
<dbReference type="AlphaFoldDB" id="A0A366M438"/>
<sequence>MTPLRTAHAEIAVHSWAVADRVAWANPRRWSRPIDFSPYRRPVGYADAIIVTDGLLYHDATPAATDLRC</sequence>
<dbReference type="RefSeq" id="WP_113979907.1">
    <property type="nucleotide sequence ID" value="NZ_QMEY01000002.1"/>
</dbReference>
<protein>
    <submittedName>
        <fullName evidence="1">Uncharacterized protein</fullName>
    </submittedName>
</protein>
<name>A0A366M438_9ACTN</name>
<comment type="caution">
    <text evidence="1">The sequence shown here is derived from an EMBL/GenBank/DDBJ whole genome shotgun (WGS) entry which is preliminary data.</text>
</comment>
<accession>A0A366M438</accession>
<keyword evidence="2" id="KW-1185">Reference proteome</keyword>
<dbReference type="OrthoDB" id="4427130at2"/>
<gene>
    <name evidence="1" type="ORF">DP939_07765</name>
</gene>